<keyword evidence="3 12" id="KW-0812">Transmembrane</keyword>
<dbReference type="InterPro" id="IPR038550">
    <property type="entry name" value="GPCR_3_9-Cys_sf"/>
</dbReference>
<dbReference type="PANTHER" id="PTHR24061">
    <property type="entry name" value="CALCIUM-SENSING RECEPTOR-RELATED"/>
    <property type="match status" value="1"/>
</dbReference>
<evidence type="ECO:0000256" key="11">
    <source>
        <dbReference type="SAM" id="MobiDB-lite"/>
    </source>
</evidence>
<dbReference type="PRINTS" id="PR00248">
    <property type="entry name" value="GPCRMGR"/>
</dbReference>
<keyword evidence="7 12" id="KW-0472">Membrane</keyword>
<protein>
    <submittedName>
        <fullName evidence="15">Vomeronasal type-2 receptor 116-like</fullName>
    </submittedName>
</protein>
<keyword evidence="14" id="KW-1185">Reference proteome</keyword>
<evidence type="ECO:0000256" key="10">
    <source>
        <dbReference type="ARBA" id="ARBA00023224"/>
    </source>
</evidence>
<dbReference type="InterPro" id="IPR011500">
    <property type="entry name" value="GPCR_3_9-Cys_dom"/>
</dbReference>
<dbReference type="RefSeq" id="XP_040607384.1">
    <property type="nucleotide sequence ID" value="XM_040751450.1"/>
</dbReference>
<feature type="transmembrane region" description="Helical" evidence="12">
    <location>
        <begin position="788"/>
        <end position="806"/>
    </location>
</feature>
<dbReference type="Pfam" id="PF07562">
    <property type="entry name" value="NCD3G"/>
    <property type="match status" value="1"/>
</dbReference>
<feature type="region of interest" description="Disordered" evidence="11">
    <location>
        <begin position="1"/>
        <end position="40"/>
    </location>
</feature>
<evidence type="ECO:0000256" key="7">
    <source>
        <dbReference type="ARBA" id="ARBA00023136"/>
    </source>
</evidence>
<name>A0ABM2XXJ0_MESAU</name>
<evidence type="ECO:0000256" key="5">
    <source>
        <dbReference type="ARBA" id="ARBA00022989"/>
    </source>
</evidence>
<evidence type="ECO:0000256" key="3">
    <source>
        <dbReference type="ARBA" id="ARBA00022692"/>
    </source>
</evidence>
<dbReference type="InterPro" id="IPR001828">
    <property type="entry name" value="ANF_lig-bd_rcpt"/>
</dbReference>
<sequence length="903" mass="101974">MFAVEARPSPGAEDQDPTPCTRSAPPTPTPPHPRSSRRATAAEPGAAGFLRVHGCLFRALGSDETPAPLITVFLMTLTCFLDPLCIHFMYSRVRTIDLAGEISTSIHYRLGSYQYFLAFIFAMEEINRNTHILPNTSLGFELYNVNSNQWDTLEAPIMCLTGMGIMVPNYTCRRQKKAAALLTGASWATSAYIARLLNLYKYPQVSFGPFDTILSDRGQYISLYQTAPKDTSLSRGIVLLLLHFSWTWVGLVLLDDHNGVEILSDLGGEMNRNQVCIAFVEMIPDSIHSFYLSSIMTMQKIMKSTANVVIIYGDTESLSGIFRHMVDFLMIWKVWVMKSQRDPSISGSYFLIDSLHGCLCFAHHHAEIPEIRKFIQKNNPAKYPADHYFDYFWDRHFNCYFSGTDCKILGNCKPNISLEILSRDILDMDMTEESYNVYNSVYAVAHSLHEMTINQIQNYPYGKGEANTYPWELHHFLKNIHFKNSAGNIVDLDSQRKLDAEYDILNFWNFPQDLKQKMKVGTFSPKAPHDQQLFLSDHMIQWATGFREPPSSVCSESCLPGLRKSAQEGRPACCYDCTRCPDNEISNVTDMDHCVRCPESHYANTEQSRCLQKTVRFLAYEDPLGMALTSLALGFSALTLVVLGAFVKHHHTPIVKANNRSLTYILLITLTFCFLCPLLFIGHPNTVTCILQQSTFAVLFTVALSTILTKTVTVVLAFKITVPGRTVRWIMTSRAPNFIIPICTLIQLVLSGMWLSTSPPFVDSDAHTEHGYIIIICNKGSNIAFHSVLGYLCSMALGSYTMAYMSRNLPDTFNEAKFIVFSMLVFFSVWVTFLPVYHSTKGKTSVAMEIFSIISSSAGLLGCIFVPKCYIILFRSHRNVLNYVRKKAHSRKKLNYTAQSMIF</sequence>
<dbReference type="Pfam" id="PF00003">
    <property type="entry name" value="7tm_3"/>
    <property type="match status" value="1"/>
</dbReference>
<accession>A0ABM2XXJ0</accession>
<evidence type="ECO:0000256" key="9">
    <source>
        <dbReference type="ARBA" id="ARBA00023180"/>
    </source>
</evidence>
<feature type="transmembrane region" description="Helical" evidence="12">
    <location>
        <begin position="695"/>
        <end position="718"/>
    </location>
</feature>
<comment type="subcellular location">
    <subcellularLocation>
        <location evidence="1">Cell membrane</location>
        <topology evidence="1">Multi-pass membrane protein</topology>
    </subcellularLocation>
</comment>
<evidence type="ECO:0000259" key="13">
    <source>
        <dbReference type="PROSITE" id="PS50259"/>
    </source>
</evidence>
<dbReference type="PROSITE" id="PS50259">
    <property type="entry name" value="G_PROTEIN_RECEP_F3_4"/>
    <property type="match status" value="1"/>
</dbReference>
<feature type="transmembrane region" description="Helical" evidence="12">
    <location>
        <begin position="624"/>
        <end position="647"/>
    </location>
</feature>
<feature type="transmembrane region" description="Helical" evidence="12">
    <location>
        <begin position="818"/>
        <end position="838"/>
    </location>
</feature>
<reference evidence="15" key="1">
    <citation type="submission" date="2025-08" db="UniProtKB">
        <authorList>
            <consortium name="RefSeq"/>
        </authorList>
    </citation>
    <scope>IDENTIFICATION</scope>
    <source>
        <tissue evidence="15">Liver</tissue>
    </source>
</reference>
<dbReference type="Pfam" id="PF01094">
    <property type="entry name" value="ANF_receptor"/>
    <property type="match status" value="1"/>
</dbReference>
<evidence type="ECO:0000313" key="15">
    <source>
        <dbReference type="RefSeq" id="XP_040607384.1"/>
    </source>
</evidence>
<feature type="transmembrane region" description="Helical" evidence="12">
    <location>
        <begin position="738"/>
        <end position="755"/>
    </location>
</feature>
<gene>
    <name evidence="15" type="primary">LOC101823668</name>
</gene>
<keyword evidence="10" id="KW-0807">Transducer</keyword>
<keyword evidence="5 12" id="KW-1133">Transmembrane helix</keyword>
<keyword evidence="9" id="KW-0325">Glycoprotein</keyword>
<dbReference type="InterPro" id="IPR004073">
    <property type="entry name" value="GPCR_3_vmron_rcpt_2"/>
</dbReference>
<evidence type="ECO:0000313" key="14">
    <source>
        <dbReference type="Proteomes" id="UP000886700"/>
    </source>
</evidence>
<evidence type="ECO:0000256" key="12">
    <source>
        <dbReference type="SAM" id="Phobius"/>
    </source>
</evidence>
<keyword evidence="6" id="KW-0297">G-protein coupled receptor</keyword>
<dbReference type="CDD" id="cd06365">
    <property type="entry name" value="PBP1_pheromone_receptor"/>
    <property type="match status" value="1"/>
</dbReference>
<evidence type="ECO:0000256" key="4">
    <source>
        <dbReference type="ARBA" id="ARBA00022729"/>
    </source>
</evidence>
<dbReference type="CDD" id="cd15283">
    <property type="entry name" value="7tmC_V2R_pheromone"/>
    <property type="match status" value="1"/>
</dbReference>
<dbReference type="InterPro" id="IPR017978">
    <property type="entry name" value="GPCR_3_C"/>
</dbReference>
<dbReference type="InterPro" id="IPR028082">
    <property type="entry name" value="Peripla_BP_I"/>
</dbReference>
<evidence type="ECO:0000256" key="1">
    <source>
        <dbReference type="ARBA" id="ARBA00004651"/>
    </source>
</evidence>
<dbReference type="PANTHER" id="PTHR24061:SF567">
    <property type="entry name" value="VOMERONASAL 2, RECEPTOR 57-RELATED"/>
    <property type="match status" value="1"/>
</dbReference>
<keyword evidence="8" id="KW-0675">Receptor</keyword>
<dbReference type="InterPro" id="IPR000068">
    <property type="entry name" value="GPCR_3_Ca_sens_rcpt-rel"/>
</dbReference>
<proteinExistence type="predicted"/>
<dbReference type="GeneID" id="101823668"/>
<evidence type="ECO:0000256" key="2">
    <source>
        <dbReference type="ARBA" id="ARBA00022475"/>
    </source>
</evidence>
<evidence type="ECO:0000256" key="8">
    <source>
        <dbReference type="ARBA" id="ARBA00023170"/>
    </source>
</evidence>
<keyword evidence="2" id="KW-1003">Cell membrane</keyword>
<dbReference type="PRINTS" id="PR01535">
    <property type="entry name" value="VOMERONASL2R"/>
</dbReference>
<dbReference type="Gene3D" id="2.10.50.30">
    <property type="entry name" value="GPCR, family 3, nine cysteines domain"/>
    <property type="match status" value="1"/>
</dbReference>
<keyword evidence="4" id="KW-0732">Signal</keyword>
<dbReference type="InterPro" id="IPR000337">
    <property type="entry name" value="GPCR_3"/>
</dbReference>
<feature type="transmembrane region" description="Helical" evidence="12">
    <location>
        <begin position="662"/>
        <end position="683"/>
    </location>
</feature>
<evidence type="ECO:0000256" key="6">
    <source>
        <dbReference type="ARBA" id="ARBA00023040"/>
    </source>
</evidence>
<dbReference type="Gene3D" id="3.40.50.2300">
    <property type="match status" value="2"/>
</dbReference>
<dbReference type="Proteomes" id="UP000886700">
    <property type="component" value="Unplaced"/>
</dbReference>
<feature type="transmembrane region" description="Helical" evidence="12">
    <location>
        <begin position="850"/>
        <end position="873"/>
    </location>
</feature>
<feature type="domain" description="G-protein coupled receptors family 3 profile" evidence="13">
    <location>
        <begin position="624"/>
        <end position="888"/>
    </location>
</feature>
<dbReference type="SUPFAM" id="SSF53822">
    <property type="entry name" value="Periplasmic binding protein-like I"/>
    <property type="match status" value="1"/>
</dbReference>
<organism evidence="14 15">
    <name type="scientific">Mesocricetus auratus</name>
    <name type="common">Golden hamster</name>
    <dbReference type="NCBI Taxonomy" id="10036"/>
    <lineage>
        <taxon>Eukaryota</taxon>
        <taxon>Metazoa</taxon>
        <taxon>Chordata</taxon>
        <taxon>Craniata</taxon>
        <taxon>Vertebrata</taxon>
        <taxon>Euteleostomi</taxon>
        <taxon>Mammalia</taxon>
        <taxon>Eutheria</taxon>
        <taxon>Euarchontoglires</taxon>
        <taxon>Glires</taxon>
        <taxon>Rodentia</taxon>
        <taxon>Myomorpha</taxon>
        <taxon>Muroidea</taxon>
        <taxon>Cricetidae</taxon>
        <taxon>Cricetinae</taxon>
        <taxon>Mesocricetus</taxon>
    </lineage>
</organism>